<feature type="domain" description="HAT C-terminal dimerisation" evidence="6">
    <location>
        <begin position="269"/>
        <end position="326"/>
    </location>
</feature>
<dbReference type="PANTHER" id="PTHR46481:SF10">
    <property type="entry name" value="ZINC FINGER BED DOMAIN-CONTAINING PROTEIN 39"/>
    <property type="match status" value="1"/>
</dbReference>
<evidence type="ECO:0000256" key="5">
    <source>
        <dbReference type="ARBA" id="ARBA00023242"/>
    </source>
</evidence>
<dbReference type="EMBL" id="BPWL01000006">
    <property type="protein sequence ID" value="GJJ11607.1"/>
    <property type="molecule type" value="Genomic_DNA"/>
</dbReference>
<dbReference type="InterPro" id="IPR008906">
    <property type="entry name" value="HATC_C_dom"/>
</dbReference>
<keyword evidence="3" id="KW-0863">Zinc-finger</keyword>
<dbReference type="GO" id="GO:0008270">
    <property type="term" value="F:zinc ion binding"/>
    <property type="evidence" value="ECO:0007669"/>
    <property type="project" value="UniProtKB-KW"/>
</dbReference>
<reference evidence="7" key="1">
    <citation type="submission" date="2021-10" db="EMBL/GenBank/DDBJ databases">
        <title>De novo Genome Assembly of Clathrus columnatus (Basidiomycota, Fungi) Using Illumina and Nanopore Sequence Data.</title>
        <authorList>
            <person name="Ogiso-Tanaka E."/>
            <person name="Itagaki H."/>
            <person name="Hosoya T."/>
            <person name="Hosaka K."/>
        </authorList>
    </citation>
    <scope>NUCLEOTIDE SEQUENCE</scope>
    <source>
        <strain evidence="7">MO-923</strain>
    </source>
</reference>
<organism evidence="7 8">
    <name type="scientific">Clathrus columnatus</name>
    <dbReference type="NCBI Taxonomy" id="1419009"/>
    <lineage>
        <taxon>Eukaryota</taxon>
        <taxon>Fungi</taxon>
        <taxon>Dikarya</taxon>
        <taxon>Basidiomycota</taxon>
        <taxon>Agaricomycotina</taxon>
        <taxon>Agaricomycetes</taxon>
        <taxon>Phallomycetidae</taxon>
        <taxon>Phallales</taxon>
        <taxon>Clathraceae</taxon>
        <taxon>Clathrus</taxon>
    </lineage>
</organism>
<protein>
    <recommendedName>
        <fullName evidence="6">HAT C-terminal dimerisation domain-containing protein</fullName>
    </recommendedName>
</protein>
<evidence type="ECO:0000256" key="2">
    <source>
        <dbReference type="ARBA" id="ARBA00022723"/>
    </source>
</evidence>
<evidence type="ECO:0000256" key="3">
    <source>
        <dbReference type="ARBA" id="ARBA00022771"/>
    </source>
</evidence>
<keyword evidence="5" id="KW-0539">Nucleus</keyword>
<comment type="subcellular location">
    <subcellularLocation>
        <location evidence="1">Nucleus</location>
    </subcellularLocation>
</comment>
<dbReference type="GO" id="GO:0005634">
    <property type="term" value="C:nucleus"/>
    <property type="evidence" value="ECO:0007669"/>
    <property type="project" value="UniProtKB-SubCell"/>
</dbReference>
<keyword evidence="2" id="KW-0479">Metal-binding</keyword>
<dbReference type="GO" id="GO:0046983">
    <property type="term" value="F:protein dimerization activity"/>
    <property type="evidence" value="ECO:0007669"/>
    <property type="project" value="InterPro"/>
</dbReference>
<gene>
    <name evidence="7" type="ORF">Clacol_005842</name>
</gene>
<sequence length="332" mass="37951">MLIEWIVGYDESINIVENPLFQDLLLLLQESLQPKDIPHQSTVRCLISSTFLEHFKAIKNKLEISEGMISLTVDGWDDKRRHTGHVLAKALLMIRAITTDGAANMAAMLEDYEHLLQDHVEDPYLDQQSLAAALQQDPIAISHDIVNTIHMSQICHEEFLSIIELGNKKERNRLTNSEWTVLEHICNLLEAPYILQEQMSREHMLMLANSLPAYESLDKYRPLDTSNSTNDHYQSPQKTTKFKLFDDLWESDETISNSAPTLCLTIEEELNNYCQPASWPNPEKVDILQWWDMNSDQFPTLFRLALDILPVQASSVAAERAFSSAAETDTPK</sequence>
<evidence type="ECO:0000256" key="1">
    <source>
        <dbReference type="ARBA" id="ARBA00004123"/>
    </source>
</evidence>
<dbReference type="InterPro" id="IPR012337">
    <property type="entry name" value="RNaseH-like_sf"/>
</dbReference>
<dbReference type="SUPFAM" id="SSF53098">
    <property type="entry name" value="Ribonuclease H-like"/>
    <property type="match status" value="1"/>
</dbReference>
<keyword evidence="8" id="KW-1185">Reference proteome</keyword>
<dbReference type="PANTHER" id="PTHR46481">
    <property type="entry name" value="ZINC FINGER BED DOMAIN-CONTAINING PROTEIN 4"/>
    <property type="match status" value="1"/>
</dbReference>
<evidence type="ECO:0000256" key="4">
    <source>
        <dbReference type="ARBA" id="ARBA00022833"/>
    </source>
</evidence>
<keyword evidence="4" id="KW-0862">Zinc</keyword>
<comment type="caution">
    <text evidence="7">The sequence shown here is derived from an EMBL/GenBank/DDBJ whole genome shotgun (WGS) entry which is preliminary data.</text>
</comment>
<accession>A0AAV5ADC6</accession>
<evidence type="ECO:0000313" key="8">
    <source>
        <dbReference type="Proteomes" id="UP001050691"/>
    </source>
</evidence>
<dbReference type="Proteomes" id="UP001050691">
    <property type="component" value="Unassembled WGS sequence"/>
</dbReference>
<dbReference type="AlphaFoldDB" id="A0AAV5ADC6"/>
<proteinExistence type="predicted"/>
<evidence type="ECO:0000313" key="7">
    <source>
        <dbReference type="EMBL" id="GJJ11607.1"/>
    </source>
</evidence>
<dbReference type="InterPro" id="IPR052035">
    <property type="entry name" value="ZnF_BED_domain_contain"/>
</dbReference>
<evidence type="ECO:0000259" key="6">
    <source>
        <dbReference type="Pfam" id="PF05699"/>
    </source>
</evidence>
<dbReference type="Pfam" id="PF05699">
    <property type="entry name" value="Dimer_Tnp_hAT"/>
    <property type="match status" value="1"/>
</dbReference>
<name>A0AAV5ADC6_9AGAM</name>